<sequence>MRVFVVLACVWACSMLWVSNDARGQTGLYSLQAVDAPIQMGAPKRSASVVLQSTCADQPLQYAAAKATGLQSININNATSAQAAGQWFEAPSAIEISSASFYAFVPDSAPAVTVTVAIYGSDAARLPLGEPLATGTILVANELGAGNLPDLLQTVTFAAPLTISGPFVVAIENASPAALNVVSNDYNAADGAGEFLASANIAGTWLLGSGLNLGGVPLDADWLFEPTVTFELAPAVSATPVCLSDESPTTVVQFSASSPFLASRFFNQAAFLNLIGESYQWDFDDGSPVVTGIDPSHEYAFVPGTVYQATLTATLFGWVNQCVAVLSAPISTLPTCELLFSDRFEEAPPP</sequence>
<dbReference type="KEGG" id="wma:WM2015_2682"/>
<protein>
    <recommendedName>
        <fullName evidence="1">PKD domain-containing protein</fullName>
    </recommendedName>
</protein>
<dbReference type="InterPro" id="IPR013783">
    <property type="entry name" value="Ig-like_fold"/>
</dbReference>
<dbReference type="InterPro" id="IPR035986">
    <property type="entry name" value="PKD_dom_sf"/>
</dbReference>
<evidence type="ECO:0000313" key="2">
    <source>
        <dbReference type="EMBL" id="AKS43040.1"/>
    </source>
</evidence>
<keyword evidence="3" id="KW-1185">Reference proteome</keyword>
<accession>A0A0K0XZE4</accession>
<dbReference type="PROSITE" id="PS50093">
    <property type="entry name" value="PKD"/>
    <property type="match status" value="1"/>
</dbReference>
<reference evidence="2 3" key="1">
    <citation type="submission" date="2015-07" db="EMBL/GenBank/DDBJ databases">
        <authorList>
            <person name="Noorani M."/>
        </authorList>
    </citation>
    <scope>NUCLEOTIDE SEQUENCE [LARGE SCALE GENOMIC DNA]</scope>
    <source>
        <strain evidence="2 3">KCTC 42284</strain>
    </source>
</reference>
<dbReference type="Gene3D" id="2.60.40.10">
    <property type="entry name" value="Immunoglobulins"/>
    <property type="match status" value="1"/>
</dbReference>
<feature type="domain" description="PKD" evidence="1">
    <location>
        <begin position="278"/>
        <end position="300"/>
    </location>
</feature>
<evidence type="ECO:0000259" key="1">
    <source>
        <dbReference type="PROSITE" id="PS50093"/>
    </source>
</evidence>
<dbReference type="Proteomes" id="UP000066624">
    <property type="component" value="Chromosome"/>
</dbReference>
<evidence type="ECO:0000313" key="3">
    <source>
        <dbReference type="Proteomes" id="UP000066624"/>
    </source>
</evidence>
<dbReference type="SUPFAM" id="SSF49299">
    <property type="entry name" value="PKD domain"/>
    <property type="match status" value="1"/>
</dbReference>
<gene>
    <name evidence="2" type="ORF">WM2015_2682</name>
</gene>
<dbReference type="EMBL" id="CP012154">
    <property type="protein sequence ID" value="AKS43040.1"/>
    <property type="molecule type" value="Genomic_DNA"/>
</dbReference>
<proteinExistence type="predicted"/>
<dbReference type="InterPro" id="IPR000601">
    <property type="entry name" value="PKD_dom"/>
</dbReference>
<name>A0A0K0XZE4_9GAMM</name>
<dbReference type="AlphaFoldDB" id="A0A0K0XZE4"/>
<organism evidence="2 3">
    <name type="scientific">Wenzhouxiangella marina</name>
    <dbReference type="NCBI Taxonomy" id="1579979"/>
    <lineage>
        <taxon>Bacteria</taxon>
        <taxon>Pseudomonadati</taxon>
        <taxon>Pseudomonadota</taxon>
        <taxon>Gammaproteobacteria</taxon>
        <taxon>Chromatiales</taxon>
        <taxon>Wenzhouxiangellaceae</taxon>
        <taxon>Wenzhouxiangella</taxon>
    </lineage>
</organism>